<evidence type="ECO:0000256" key="2">
    <source>
        <dbReference type="SAM" id="Phobius"/>
    </source>
</evidence>
<protein>
    <submittedName>
        <fullName evidence="3">Uncharacterized protein</fullName>
    </submittedName>
</protein>
<evidence type="ECO:0000313" key="4">
    <source>
        <dbReference type="Proteomes" id="UP000197138"/>
    </source>
</evidence>
<name>A0A218XLN5_PUNGR</name>
<dbReference type="EMBL" id="MTKT01001158">
    <property type="protein sequence ID" value="OWM85596.1"/>
    <property type="molecule type" value="Genomic_DNA"/>
</dbReference>
<keyword evidence="2" id="KW-0472">Membrane</keyword>
<keyword evidence="2" id="KW-1133">Transmembrane helix</keyword>
<dbReference type="AlphaFoldDB" id="A0A218XLN5"/>
<keyword evidence="1" id="KW-0175">Coiled coil</keyword>
<keyword evidence="2" id="KW-0812">Transmembrane</keyword>
<proteinExistence type="predicted"/>
<sequence>MGAIKLAVANGVMTFGWVFYASTLGAATTVIASLLGLNQDVLHGPPWPSPPPSSSSSSGVPPSVTVHHRYKVLSFLPTEEGELATIRTALKPLSRFNVINIEAFITKAIFERGYLVKSFCKLYRVLTHHQQPDVFEQILYLSAKNSQFILPPRGHMIVDQFIGFCKLLRTGQGQEMVTEAQRLERRQKRAKERVSRRRNTPCW</sequence>
<evidence type="ECO:0000313" key="3">
    <source>
        <dbReference type="EMBL" id="OWM85596.1"/>
    </source>
</evidence>
<feature type="coiled-coil region" evidence="1">
    <location>
        <begin position="173"/>
        <end position="200"/>
    </location>
</feature>
<reference evidence="4" key="1">
    <citation type="journal article" date="2017" name="Plant J.">
        <title>The pomegranate (Punica granatum L.) genome and the genomics of punicalagin biosynthesis.</title>
        <authorList>
            <person name="Qin G."/>
            <person name="Xu C."/>
            <person name="Ming R."/>
            <person name="Tang H."/>
            <person name="Guyot R."/>
            <person name="Kramer E.M."/>
            <person name="Hu Y."/>
            <person name="Yi X."/>
            <person name="Qi Y."/>
            <person name="Xu X."/>
            <person name="Gao Z."/>
            <person name="Pan H."/>
            <person name="Jian J."/>
            <person name="Tian Y."/>
            <person name="Yue Z."/>
            <person name="Xu Y."/>
        </authorList>
    </citation>
    <scope>NUCLEOTIDE SEQUENCE [LARGE SCALE GENOMIC DNA]</scope>
    <source>
        <strain evidence="4">cv. Dabenzi</strain>
    </source>
</reference>
<comment type="caution">
    <text evidence="3">The sequence shown here is derived from an EMBL/GenBank/DDBJ whole genome shotgun (WGS) entry which is preliminary data.</text>
</comment>
<gene>
    <name evidence="3" type="ORF">CDL15_Pgr029019</name>
</gene>
<dbReference type="Proteomes" id="UP000197138">
    <property type="component" value="Unassembled WGS sequence"/>
</dbReference>
<organism evidence="3 4">
    <name type="scientific">Punica granatum</name>
    <name type="common">Pomegranate</name>
    <dbReference type="NCBI Taxonomy" id="22663"/>
    <lineage>
        <taxon>Eukaryota</taxon>
        <taxon>Viridiplantae</taxon>
        <taxon>Streptophyta</taxon>
        <taxon>Embryophyta</taxon>
        <taxon>Tracheophyta</taxon>
        <taxon>Spermatophyta</taxon>
        <taxon>Magnoliopsida</taxon>
        <taxon>eudicotyledons</taxon>
        <taxon>Gunneridae</taxon>
        <taxon>Pentapetalae</taxon>
        <taxon>rosids</taxon>
        <taxon>malvids</taxon>
        <taxon>Myrtales</taxon>
        <taxon>Lythraceae</taxon>
        <taxon>Punica</taxon>
    </lineage>
</organism>
<feature type="transmembrane region" description="Helical" evidence="2">
    <location>
        <begin position="17"/>
        <end position="37"/>
    </location>
</feature>
<evidence type="ECO:0000256" key="1">
    <source>
        <dbReference type="SAM" id="Coils"/>
    </source>
</evidence>
<accession>A0A218XLN5</accession>